<evidence type="ECO:0000256" key="3">
    <source>
        <dbReference type="ARBA" id="ARBA00022989"/>
    </source>
</evidence>
<feature type="transmembrane region" description="Helical" evidence="5">
    <location>
        <begin position="21"/>
        <end position="41"/>
    </location>
</feature>
<dbReference type="Pfam" id="PF13466">
    <property type="entry name" value="STAS_2"/>
    <property type="match status" value="1"/>
</dbReference>
<dbReference type="Pfam" id="PF00916">
    <property type="entry name" value="Sulfate_transp"/>
    <property type="match status" value="1"/>
</dbReference>
<dbReference type="Gene3D" id="3.30.750.24">
    <property type="entry name" value="STAS domain"/>
    <property type="match status" value="1"/>
</dbReference>
<keyword evidence="4 5" id="KW-0472">Membrane</keyword>
<feature type="transmembrane region" description="Helical" evidence="5">
    <location>
        <begin position="48"/>
        <end position="70"/>
    </location>
</feature>
<dbReference type="InterPro" id="IPR001902">
    <property type="entry name" value="SLC26A/SulP_fam"/>
</dbReference>
<feature type="transmembrane region" description="Helical" evidence="5">
    <location>
        <begin position="290"/>
        <end position="308"/>
    </location>
</feature>
<keyword evidence="2 5" id="KW-0812">Transmembrane</keyword>
<feature type="transmembrane region" description="Helical" evidence="5">
    <location>
        <begin position="328"/>
        <end position="357"/>
    </location>
</feature>
<accession>A0ABX5XTI9</accession>
<comment type="subcellular location">
    <subcellularLocation>
        <location evidence="1">Membrane</location>
        <topology evidence="1">Multi-pass membrane protein</topology>
    </subcellularLocation>
</comment>
<dbReference type="PANTHER" id="PTHR11814">
    <property type="entry name" value="SULFATE TRANSPORTER"/>
    <property type="match status" value="1"/>
</dbReference>
<feature type="transmembrane region" description="Helical" evidence="5">
    <location>
        <begin position="162"/>
        <end position="185"/>
    </location>
</feature>
<evidence type="ECO:0000256" key="5">
    <source>
        <dbReference type="SAM" id="Phobius"/>
    </source>
</evidence>
<feature type="transmembrane region" description="Helical" evidence="5">
    <location>
        <begin position="122"/>
        <end position="142"/>
    </location>
</feature>
<keyword evidence="9" id="KW-1185">Reference proteome</keyword>
<feature type="domain" description="MlaB-like STAS" evidence="7">
    <location>
        <begin position="429"/>
        <end position="488"/>
    </location>
</feature>
<dbReference type="SUPFAM" id="SSF52091">
    <property type="entry name" value="SpoIIaa-like"/>
    <property type="match status" value="1"/>
</dbReference>
<feature type="transmembrane region" description="Helical" evidence="5">
    <location>
        <begin position="197"/>
        <end position="215"/>
    </location>
</feature>
<evidence type="ECO:0000259" key="6">
    <source>
        <dbReference type="Pfam" id="PF00916"/>
    </source>
</evidence>
<proteinExistence type="predicted"/>
<name>A0ABX5XTI9_9BACT</name>
<evidence type="ECO:0000313" key="9">
    <source>
        <dbReference type="Proteomes" id="UP000318081"/>
    </source>
</evidence>
<reference evidence="8 9" key="1">
    <citation type="submission" date="2019-02" db="EMBL/GenBank/DDBJ databases">
        <title>Deep-cultivation of Planctomycetes and their phenomic and genomic characterization uncovers novel biology.</title>
        <authorList>
            <person name="Wiegand S."/>
            <person name="Jogler M."/>
            <person name="Boedeker C."/>
            <person name="Pinto D."/>
            <person name="Vollmers J."/>
            <person name="Rivas-Marin E."/>
            <person name="Kohn T."/>
            <person name="Peeters S.H."/>
            <person name="Heuer A."/>
            <person name="Rast P."/>
            <person name="Oberbeckmann S."/>
            <person name="Bunk B."/>
            <person name="Jeske O."/>
            <person name="Meyerdierks A."/>
            <person name="Storesund J.E."/>
            <person name="Kallscheuer N."/>
            <person name="Luecker S."/>
            <person name="Lage O.M."/>
            <person name="Pohl T."/>
            <person name="Merkel B.J."/>
            <person name="Hornburger P."/>
            <person name="Mueller R.-W."/>
            <person name="Bruemmer F."/>
            <person name="Labrenz M."/>
            <person name="Spormann A.M."/>
            <person name="Op den Camp H."/>
            <person name="Overmann J."/>
            <person name="Amann R."/>
            <person name="Jetten M.S.M."/>
            <person name="Mascher T."/>
            <person name="Medema M.H."/>
            <person name="Devos D.P."/>
            <person name="Kaster A.-K."/>
            <person name="Ovreas L."/>
            <person name="Rohde M."/>
            <person name="Galperin M.Y."/>
            <person name="Jogler C."/>
        </authorList>
    </citation>
    <scope>NUCLEOTIDE SEQUENCE [LARGE SCALE GENOMIC DNA]</scope>
    <source>
        <strain evidence="8 9">TBK1r</strain>
    </source>
</reference>
<dbReference type="RefSeq" id="WP_145222891.1">
    <property type="nucleotide sequence ID" value="NZ_CP036432.1"/>
</dbReference>
<dbReference type="EMBL" id="CP036432">
    <property type="protein sequence ID" value="QDV85328.1"/>
    <property type="molecule type" value="Genomic_DNA"/>
</dbReference>
<feature type="transmembrane region" description="Helical" evidence="5">
    <location>
        <begin position="378"/>
        <end position="403"/>
    </location>
</feature>
<dbReference type="Proteomes" id="UP000318081">
    <property type="component" value="Chromosome"/>
</dbReference>
<feature type="transmembrane region" description="Helical" evidence="5">
    <location>
        <begin position="247"/>
        <end position="270"/>
    </location>
</feature>
<sequence>MHQSFQRAYWSSLIQSPKQDFLASIVVFLVALPLCMGIAIASGVPVAAGLITGIVGGLVVGWFAGAPLQVSGPAAGLTVIVFELVREHGIAALGVAVLIGGSLQLVAGMMRLGQWFRAVSPAVIYGMLAGVGVLILASQFHVMLDDAPKSNGLSNLVSIPSAAYSAVLSHDQAAALGTLAIVILLAWNKLAKGRLRLVPAPLVAIVSASVFAACWQPDVQFVQMPVSLMSELHFASPQVFQTTPWQAVLQAGVVIGIVASAETLLCASAVEKMKPDVRTDYDRELVAQGIGNMICGLLGSLPMTGVIVRSSANVESGGQSRLSAILHGAWLLAFVVVLASVVEFIPTAALAAILVYTGIKLVNLKAIKQLKSHGYSEVGVYLATLGTIVATDLLTGVVVGVVLSAVKLLYRFSHLHTLVVRGEGNYCLLHLSGAATFLRLPQLAKALDRLPVASEVHIDLTELDHIDHACLELLMTWTQQHERSGGTLIVDWGSLHAAIDTTAEAEEQRQSTLATAQTAESRQAAA</sequence>
<organism evidence="8 9">
    <name type="scientific">Stieleria magnilauensis</name>
    <dbReference type="NCBI Taxonomy" id="2527963"/>
    <lineage>
        <taxon>Bacteria</taxon>
        <taxon>Pseudomonadati</taxon>
        <taxon>Planctomycetota</taxon>
        <taxon>Planctomycetia</taxon>
        <taxon>Pirellulales</taxon>
        <taxon>Pirellulaceae</taxon>
        <taxon>Stieleria</taxon>
    </lineage>
</organism>
<evidence type="ECO:0000256" key="1">
    <source>
        <dbReference type="ARBA" id="ARBA00004141"/>
    </source>
</evidence>
<evidence type="ECO:0000256" key="4">
    <source>
        <dbReference type="ARBA" id="ARBA00023136"/>
    </source>
</evidence>
<keyword evidence="3 5" id="KW-1133">Transmembrane helix</keyword>
<evidence type="ECO:0000313" key="8">
    <source>
        <dbReference type="EMBL" id="QDV85328.1"/>
    </source>
</evidence>
<dbReference type="InterPro" id="IPR058548">
    <property type="entry name" value="MlaB-like_STAS"/>
</dbReference>
<evidence type="ECO:0000259" key="7">
    <source>
        <dbReference type="Pfam" id="PF13466"/>
    </source>
</evidence>
<gene>
    <name evidence="8" type="primary">bicA_2</name>
    <name evidence="8" type="ORF">TBK1r_43070</name>
</gene>
<protein>
    <submittedName>
        <fullName evidence="8">Bicarbonate transporter BicA</fullName>
    </submittedName>
</protein>
<feature type="transmembrane region" description="Helical" evidence="5">
    <location>
        <begin position="90"/>
        <end position="110"/>
    </location>
</feature>
<dbReference type="InterPro" id="IPR036513">
    <property type="entry name" value="STAS_dom_sf"/>
</dbReference>
<evidence type="ECO:0000256" key="2">
    <source>
        <dbReference type="ARBA" id="ARBA00022692"/>
    </source>
</evidence>
<feature type="domain" description="SLC26A/SulP transporter" evidence="6">
    <location>
        <begin position="18"/>
        <end position="384"/>
    </location>
</feature>
<dbReference type="InterPro" id="IPR011547">
    <property type="entry name" value="SLC26A/SulP_dom"/>
</dbReference>